<reference evidence="2" key="2">
    <citation type="submission" date="2020-10" db="UniProtKB">
        <authorList>
            <consortium name="WormBaseParasite"/>
        </authorList>
    </citation>
    <scope>IDENTIFICATION</scope>
</reference>
<name>A0A7E4VNT0_PANRE</name>
<dbReference type="AlphaFoldDB" id="A0A7E4VNT0"/>
<proteinExistence type="predicted"/>
<dbReference type="Proteomes" id="UP000492821">
    <property type="component" value="Unassembled WGS sequence"/>
</dbReference>
<accession>A0A7E4VNT0</accession>
<protein>
    <submittedName>
        <fullName evidence="2">Uncharacterized protein</fullName>
    </submittedName>
</protein>
<keyword evidence="1" id="KW-1185">Reference proteome</keyword>
<organism evidence="1 2">
    <name type="scientific">Panagrellus redivivus</name>
    <name type="common">Microworm</name>
    <dbReference type="NCBI Taxonomy" id="6233"/>
    <lineage>
        <taxon>Eukaryota</taxon>
        <taxon>Metazoa</taxon>
        <taxon>Ecdysozoa</taxon>
        <taxon>Nematoda</taxon>
        <taxon>Chromadorea</taxon>
        <taxon>Rhabditida</taxon>
        <taxon>Tylenchina</taxon>
        <taxon>Panagrolaimomorpha</taxon>
        <taxon>Panagrolaimoidea</taxon>
        <taxon>Panagrolaimidae</taxon>
        <taxon>Panagrellus</taxon>
    </lineage>
</organism>
<sequence length="100" mass="11425">MSQLCYHNPPHHVCDRIVDLVCALQPAYCRPFTFKDVSDDVVLNATENAELILHGEPVPPSPIMQRFIHFVLRSKLTHGRDSVLSTPFTIHTIKQQVHKQ</sequence>
<evidence type="ECO:0000313" key="2">
    <source>
        <dbReference type="WBParaSite" id="Pan_g23115.t1"/>
    </source>
</evidence>
<evidence type="ECO:0000313" key="1">
    <source>
        <dbReference type="Proteomes" id="UP000492821"/>
    </source>
</evidence>
<reference evidence="1" key="1">
    <citation type="journal article" date="2013" name="Genetics">
        <title>The draft genome and transcriptome of Panagrellus redivivus are shaped by the harsh demands of a free-living lifestyle.</title>
        <authorList>
            <person name="Srinivasan J."/>
            <person name="Dillman A.R."/>
            <person name="Macchietto M.G."/>
            <person name="Heikkinen L."/>
            <person name="Lakso M."/>
            <person name="Fracchia K.M."/>
            <person name="Antoshechkin I."/>
            <person name="Mortazavi A."/>
            <person name="Wong G."/>
            <person name="Sternberg P.W."/>
        </authorList>
    </citation>
    <scope>NUCLEOTIDE SEQUENCE [LARGE SCALE GENOMIC DNA]</scope>
    <source>
        <strain evidence="1">MT8872</strain>
    </source>
</reference>
<dbReference type="WBParaSite" id="Pan_g23115.t1">
    <property type="protein sequence ID" value="Pan_g23115.t1"/>
    <property type="gene ID" value="Pan_g23115"/>
</dbReference>